<reference evidence="3 4" key="1">
    <citation type="submission" date="2020-12" db="EMBL/GenBank/DDBJ databases">
        <title>Concerted genomic and epigenomic changes stabilize Arabidopsis allopolyploids.</title>
        <authorList>
            <person name="Chen Z."/>
        </authorList>
    </citation>
    <scope>NUCLEOTIDE SEQUENCE [LARGE SCALE GENOMIC DNA]</scope>
    <source>
        <strain evidence="3">Allo738</strain>
        <tissue evidence="3">Leaf</tissue>
    </source>
</reference>
<evidence type="ECO:0000313" key="4">
    <source>
        <dbReference type="Proteomes" id="UP000694240"/>
    </source>
</evidence>
<dbReference type="Proteomes" id="UP000694240">
    <property type="component" value="Chromosome 13"/>
</dbReference>
<feature type="region of interest" description="Disordered" evidence="1">
    <location>
        <begin position="25"/>
        <end position="44"/>
    </location>
</feature>
<evidence type="ECO:0000313" key="2">
    <source>
        <dbReference type="EMBL" id="KAG7533206.1"/>
    </source>
</evidence>
<sequence length="205" mass="23030">CVSYLLELSQPLLLDSQIPVSNTISSSNPQEYSTTYEKITPRNSPTTRSHIVSYPFIPQGTPLTTSPTCQDWLFVIKFGGNSRVVKMVASPLTRLAEAGFAWKVRLPSELRVVSTNERVSKQSKKKKSFHGGERRWKRYRLVRCISSGEKRLRSKLGEGEVIGETVCVTTKLIRKKCCQHGKRACFGDCGRSMSLCSILKVGWDL</sequence>
<protein>
    <submittedName>
        <fullName evidence="3">Uncharacterized protein</fullName>
    </submittedName>
</protein>
<dbReference type="AlphaFoldDB" id="A0A8T1XGI3"/>
<evidence type="ECO:0000313" key="3">
    <source>
        <dbReference type="EMBL" id="KAG7533222.1"/>
    </source>
</evidence>
<dbReference type="EMBL" id="JAEFBK010000013">
    <property type="protein sequence ID" value="KAG7533222.1"/>
    <property type="molecule type" value="Genomic_DNA"/>
</dbReference>
<keyword evidence="4" id="KW-1185">Reference proteome</keyword>
<organism evidence="3 4">
    <name type="scientific">Arabidopsis thaliana x Arabidopsis arenosa</name>
    <dbReference type="NCBI Taxonomy" id="1240361"/>
    <lineage>
        <taxon>Eukaryota</taxon>
        <taxon>Viridiplantae</taxon>
        <taxon>Streptophyta</taxon>
        <taxon>Embryophyta</taxon>
        <taxon>Tracheophyta</taxon>
        <taxon>Spermatophyta</taxon>
        <taxon>Magnoliopsida</taxon>
        <taxon>eudicotyledons</taxon>
        <taxon>Gunneridae</taxon>
        <taxon>Pentapetalae</taxon>
        <taxon>rosids</taxon>
        <taxon>malvids</taxon>
        <taxon>Brassicales</taxon>
        <taxon>Brassicaceae</taxon>
        <taxon>Camelineae</taxon>
        <taxon>Arabidopsis</taxon>
    </lineage>
</organism>
<evidence type="ECO:0000256" key="1">
    <source>
        <dbReference type="SAM" id="MobiDB-lite"/>
    </source>
</evidence>
<accession>A0A8T1XGI3</accession>
<name>A0A8T1XGI3_9BRAS</name>
<feature type="non-terminal residue" evidence="3">
    <location>
        <position position="205"/>
    </location>
</feature>
<comment type="caution">
    <text evidence="3">The sequence shown here is derived from an EMBL/GenBank/DDBJ whole genome shotgun (WGS) entry which is preliminary data.</text>
</comment>
<proteinExistence type="predicted"/>
<gene>
    <name evidence="2" type="ORF">ISN45_Aa08g008440</name>
    <name evidence="3" type="ORF">ISN45_Aa08g008600</name>
</gene>
<dbReference type="EMBL" id="JAEFBK010000013">
    <property type="protein sequence ID" value="KAG7533206.1"/>
    <property type="molecule type" value="Genomic_DNA"/>
</dbReference>